<gene>
    <name evidence="2" type="ORF">PDIGIT_LOCUS7475</name>
</gene>
<proteinExistence type="predicted"/>
<dbReference type="EMBL" id="CAOQHR010000005">
    <property type="protein sequence ID" value="CAI6334416.1"/>
    <property type="molecule type" value="Genomic_DNA"/>
</dbReference>
<evidence type="ECO:0000259" key="1">
    <source>
        <dbReference type="Pfam" id="PF01636"/>
    </source>
</evidence>
<evidence type="ECO:0000313" key="3">
    <source>
        <dbReference type="Proteomes" id="UP001152607"/>
    </source>
</evidence>
<dbReference type="Proteomes" id="UP001152607">
    <property type="component" value="Unassembled WGS sequence"/>
</dbReference>
<reference evidence="2" key="1">
    <citation type="submission" date="2023-01" db="EMBL/GenBank/DDBJ databases">
        <authorList>
            <person name="Van Ghelder C."/>
            <person name="Rancurel C."/>
        </authorList>
    </citation>
    <scope>NUCLEOTIDE SEQUENCE</scope>
    <source>
        <strain evidence="2">CNCM I-4278</strain>
    </source>
</reference>
<protein>
    <recommendedName>
        <fullName evidence="1">Aminoglycoside phosphotransferase domain-containing protein</fullName>
    </recommendedName>
</protein>
<dbReference type="InterPro" id="IPR002575">
    <property type="entry name" value="Aminoglycoside_PTrfase"/>
</dbReference>
<accession>A0A9W4XR33</accession>
<name>A0A9W4XR33_9PLEO</name>
<dbReference type="InterPro" id="IPR051678">
    <property type="entry name" value="AGP_Transferase"/>
</dbReference>
<dbReference type="Pfam" id="PF01636">
    <property type="entry name" value="APH"/>
    <property type="match status" value="1"/>
</dbReference>
<dbReference type="SUPFAM" id="SSF56112">
    <property type="entry name" value="Protein kinase-like (PK-like)"/>
    <property type="match status" value="1"/>
</dbReference>
<dbReference type="PANTHER" id="PTHR21310">
    <property type="entry name" value="AMINOGLYCOSIDE PHOSPHOTRANSFERASE-RELATED-RELATED"/>
    <property type="match status" value="1"/>
</dbReference>
<dbReference type="OrthoDB" id="5404599at2759"/>
<dbReference type="AlphaFoldDB" id="A0A9W4XR33"/>
<evidence type="ECO:0000313" key="2">
    <source>
        <dbReference type="EMBL" id="CAI6334416.1"/>
    </source>
</evidence>
<dbReference type="InterPro" id="IPR011009">
    <property type="entry name" value="Kinase-like_dom_sf"/>
</dbReference>
<dbReference type="Gene3D" id="3.90.1200.10">
    <property type="match status" value="1"/>
</dbReference>
<keyword evidence="3" id="KW-1185">Reference proteome</keyword>
<sequence length="345" mass="40231">MMPVIQINPEDIPKDENLELRTSSFFQKHKELPTPDEVRARARAQYAAGTHWGWKERSVTSEGYHGCPTPAVFEEMGLFVKWGRLVKLVEGQTLYALQKWWGKPVPVPELYGWRTEGDEMFIYMEAIHGRTMEDAWPSLEEEDRIHICSELRAILHNLRQMKLPPNESFVGSVARSKYYERALFDASQSDSGPFKSVKGFHDWYIFQYKRWVADPETIPEPYREMLPDDSEIVLTHGDLHQSNIILTLSHPPRVAALIDWEQSAWLPAYWEDCKAYWTTLYTDEWAAKYLPLIVDHDEDLVEAWRYYTNPIGVSYTIRHRVCVNFVEISVALFQRAFHSSSIASL</sequence>
<dbReference type="PANTHER" id="PTHR21310:SF54">
    <property type="entry name" value="AMINOGLYCOSIDE PHOSPHOTRANSFERASE DOMAIN-CONTAINING PROTEIN"/>
    <property type="match status" value="1"/>
</dbReference>
<organism evidence="2 3">
    <name type="scientific">Periconia digitata</name>
    <dbReference type="NCBI Taxonomy" id="1303443"/>
    <lineage>
        <taxon>Eukaryota</taxon>
        <taxon>Fungi</taxon>
        <taxon>Dikarya</taxon>
        <taxon>Ascomycota</taxon>
        <taxon>Pezizomycotina</taxon>
        <taxon>Dothideomycetes</taxon>
        <taxon>Pleosporomycetidae</taxon>
        <taxon>Pleosporales</taxon>
        <taxon>Massarineae</taxon>
        <taxon>Periconiaceae</taxon>
        <taxon>Periconia</taxon>
    </lineage>
</organism>
<feature type="domain" description="Aminoglycoside phosphotransferase" evidence="1">
    <location>
        <begin position="105"/>
        <end position="286"/>
    </location>
</feature>
<comment type="caution">
    <text evidence="2">The sequence shown here is derived from an EMBL/GenBank/DDBJ whole genome shotgun (WGS) entry which is preliminary data.</text>
</comment>